<dbReference type="Gene3D" id="3.40.30.10">
    <property type="entry name" value="Glutaredoxin"/>
    <property type="match status" value="1"/>
</dbReference>
<dbReference type="SUPFAM" id="SSF52833">
    <property type="entry name" value="Thioredoxin-like"/>
    <property type="match status" value="1"/>
</dbReference>
<reference evidence="1" key="1">
    <citation type="submission" date="2009-10" db="EMBL/GenBank/DDBJ databases">
        <title>Diversity of trophic interactions inside an arsenic-rich microbial ecosystem.</title>
        <authorList>
            <person name="Bertin P.N."/>
            <person name="Heinrich-Salmeron A."/>
            <person name="Pelletier E."/>
            <person name="Goulhen-Chollet F."/>
            <person name="Arsene-Ploetze F."/>
            <person name="Gallien S."/>
            <person name="Calteau A."/>
            <person name="Vallenet D."/>
            <person name="Casiot C."/>
            <person name="Chane-Woon-Ming B."/>
            <person name="Giloteaux L."/>
            <person name="Barakat M."/>
            <person name="Bonnefoy V."/>
            <person name="Bruneel O."/>
            <person name="Chandler M."/>
            <person name="Cleiss J."/>
            <person name="Duran R."/>
            <person name="Elbaz-Poulichet F."/>
            <person name="Fonknechten N."/>
            <person name="Lauga B."/>
            <person name="Mornico D."/>
            <person name="Ortet P."/>
            <person name="Schaeffer C."/>
            <person name="Siguier P."/>
            <person name="Alexander Thil Smith A."/>
            <person name="Van Dorsselaer A."/>
            <person name="Weissenbach J."/>
            <person name="Medigue C."/>
            <person name="Le Paslier D."/>
        </authorList>
    </citation>
    <scope>NUCLEOTIDE SEQUENCE</scope>
</reference>
<dbReference type="EMBL" id="CABQ01000088">
    <property type="protein sequence ID" value="CBI07407.1"/>
    <property type="molecule type" value="Genomic_DNA"/>
</dbReference>
<evidence type="ECO:0008006" key="2">
    <source>
        <dbReference type="Google" id="ProtNLM"/>
    </source>
</evidence>
<dbReference type="InterPro" id="IPR036249">
    <property type="entry name" value="Thioredoxin-like_sf"/>
</dbReference>
<name>E6QJJ0_9ZZZZ</name>
<evidence type="ECO:0000313" key="1">
    <source>
        <dbReference type="EMBL" id="CBI07407.1"/>
    </source>
</evidence>
<accession>E6QJJ0</accession>
<gene>
    <name evidence="1" type="ORF">CARN6_0740</name>
</gene>
<proteinExistence type="predicted"/>
<sequence>MSIAPFTISTAIAGDATMPLPPAATAHTAGRPVVAGTPGRFISLAYWQRIMHAPGVFMLPPKSIYGAPSGLGNMPAIYIFADPNCIICHEVYNEVYPLMEANKVMVFVIPIGMIKPTSAGKAAHILLPMAEGKGAAAMMRSAYLLAQDEVAYDTKTREGGLSPSHNAAALRMVDEDNQVLLHLTNRYGGFPHDRIEVPTIVTIVQGKPAVFFGAPPVGAAKFIAELKK</sequence>
<organism evidence="1">
    <name type="scientific">mine drainage metagenome</name>
    <dbReference type="NCBI Taxonomy" id="410659"/>
    <lineage>
        <taxon>unclassified sequences</taxon>
        <taxon>metagenomes</taxon>
        <taxon>ecological metagenomes</taxon>
    </lineage>
</organism>
<dbReference type="AlphaFoldDB" id="E6QJJ0"/>
<protein>
    <recommendedName>
        <fullName evidence="2">Thioredoxin-like fold domain-containing protein</fullName>
    </recommendedName>
</protein>
<comment type="caution">
    <text evidence="1">The sequence shown here is derived from an EMBL/GenBank/DDBJ whole genome shotgun (WGS) entry which is preliminary data.</text>
</comment>